<comment type="caution">
    <text evidence="2">The sequence shown here is derived from an EMBL/GenBank/DDBJ whole genome shotgun (WGS) entry which is preliminary data.</text>
</comment>
<protein>
    <submittedName>
        <fullName evidence="2">DUF4145 domain-containing protein</fullName>
    </submittedName>
</protein>
<sequence length="153" mass="17743">MDEIILTCFHCGNKTSMKRVASHELTDHDEIFDYSFSSYRPAYVVSLYKRWNVYICPVCKEITVERVTSFSEEIGPEGEPIYNKKLIYPMNSNDTNYIPDTVNDAFVAALKVRHLDGAVCIMALRRTLEKMCKDKEAKGKDLFDKLKNCQRRN</sequence>
<dbReference type="RefSeq" id="WP_379290944.1">
    <property type="nucleotide sequence ID" value="NZ_JBHTIU010000089.1"/>
</dbReference>
<organism evidence="2 3">
    <name type="scientific">Paenibacillus residui</name>
    <dbReference type="NCBI Taxonomy" id="629724"/>
    <lineage>
        <taxon>Bacteria</taxon>
        <taxon>Bacillati</taxon>
        <taxon>Bacillota</taxon>
        <taxon>Bacilli</taxon>
        <taxon>Bacillales</taxon>
        <taxon>Paenibacillaceae</taxon>
        <taxon>Paenibacillus</taxon>
    </lineage>
</organism>
<evidence type="ECO:0000313" key="2">
    <source>
        <dbReference type="EMBL" id="MFD0871751.1"/>
    </source>
</evidence>
<dbReference type="Proteomes" id="UP001597120">
    <property type="component" value="Unassembled WGS sequence"/>
</dbReference>
<accession>A0ABW3DFV5</accession>
<name>A0ABW3DFV5_9BACL</name>
<keyword evidence="3" id="KW-1185">Reference proteome</keyword>
<dbReference type="Pfam" id="PF13643">
    <property type="entry name" value="DUF4145"/>
    <property type="match status" value="1"/>
</dbReference>
<proteinExistence type="predicted"/>
<reference evidence="3" key="1">
    <citation type="journal article" date="2019" name="Int. J. Syst. Evol. Microbiol.">
        <title>The Global Catalogue of Microorganisms (GCM) 10K type strain sequencing project: providing services to taxonomists for standard genome sequencing and annotation.</title>
        <authorList>
            <consortium name="The Broad Institute Genomics Platform"/>
            <consortium name="The Broad Institute Genome Sequencing Center for Infectious Disease"/>
            <person name="Wu L."/>
            <person name="Ma J."/>
        </authorList>
    </citation>
    <scope>NUCLEOTIDE SEQUENCE [LARGE SCALE GENOMIC DNA]</scope>
    <source>
        <strain evidence="3">CCUG 57263</strain>
    </source>
</reference>
<gene>
    <name evidence="2" type="ORF">ACFQ03_21735</name>
</gene>
<dbReference type="EMBL" id="JBHTIU010000089">
    <property type="protein sequence ID" value="MFD0871751.1"/>
    <property type="molecule type" value="Genomic_DNA"/>
</dbReference>
<dbReference type="InterPro" id="IPR025285">
    <property type="entry name" value="DUF4145"/>
</dbReference>
<evidence type="ECO:0000313" key="3">
    <source>
        <dbReference type="Proteomes" id="UP001597120"/>
    </source>
</evidence>
<feature type="domain" description="DUF4145" evidence="1">
    <location>
        <begin position="109"/>
        <end position="149"/>
    </location>
</feature>
<evidence type="ECO:0000259" key="1">
    <source>
        <dbReference type="Pfam" id="PF13643"/>
    </source>
</evidence>